<feature type="domain" description="Phosphotyrosine protein phosphatase I" evidence="6">
    <location>
        <begin position="2"/>
        <end position="150"/>
    </location>
</feature>
<keyword evidence="4" id="KW-0904">Protein phosphatase</keyword>
<evidence type="ECO:0000256" key="5">
    <source>
        <dbReference type="PIRSR" id="PIRSR617867-1"/>
    </source>
</evidence>
<comment type="similarity">
    <text evidence="1">Belongs to the low molecular weight phosphotyrosine protein phosphatase family.</text>
</comment>
<dbReference type="EC" id="3.1.3.48" evidence="2"/>
<dbReference type="Pfam" id="PF01451">
    <property type="entry name" value="LMWPc"/>
    <property type="match status" value="1"/>
</dbReference>
<evidence type="ECO:0000259" key="6">
    <source>
        <dbReference type="SMART" id="SM00226"/>
    </source>
</evidence>
<dbReference type="InterPro" id="IPR017867">
    <property type="entry name" value="Tyr_phospatase_low_mol_wt"/>
</dbReference>
<evidence type="ECO:0000313" key="7">
    <source>
        <dbReference type="EMBL" id="KEQ13196.1"/>
    </source>
</evidence>
<feature type="active site" description="Nucleophile" evidence="5">
    <location>
        <position position="8"/>
    </location>
</feature>
<dbReference type="PRINTS" id="PR00719">
    <property type="entry name" value="LMWPTPASE"/>
</dbReference>
<dbReference type="Proteomes" id="UP000028073">
    <property type="component" value="Unassembled WGS sequence"/>
</dbReference>
<dbReference type="EMBL" id="JOKH01000009">
    <property type="protein sequence ID" value="KEQ13196.1"/>
    <property type="molecule type" value="Genomic_DNA"/>
</dbReference>
<dbReference type="FunFam" id="3.40.50.2300:FF:000113">
    <property type="entry name" value="Low molecular weight protein-tyrosine-phosphatase"/>
    <property type="match status" value="1"/>
</dbReference>
<name>A0A081N423_9GAMM</name>
<feature type="active site" evidence="5">
    <location>
        <position position="14"/>
    </location>
</feature>
<dbReference type="GO" id="GO:0004725">
    <property type="term" value="F:protein tyrosine phosphatase activity"/>
    <property type="evidence" value="ECO:0007669"/>
    <property type="project" value="UniProtKB-EC"/>
</dbReference>
<gene>
    <name evidence="7" type="ORF">GZ78_27065</name>
</gene>
<dbReference type="AlphaFoldDB" id="A0A081N423"/>
<dbReference type="eggNOG" id="COG0394">
    <property type="taxonomic scope" value="Bacteria"/>
</dbReference>
<dbReference type="SUPFAM" id="SSF52788">
    <property type="entry name" value="Phosphotyrosine protein phosphatases I"/>
    <property type="match status" value="1"/>
</dbReference>
<keyword evidence="3" id="KW-0378">Hydrolase</keyword>
<organism evidence="7 8">
    <name type="scientific">Endozoicomonas numazuensis</name>
    <dbReference type="NCBI Taxonomy" id="1137799"/>
    <lineage>
        <taxon>Bacteria</taxon>
        <taxon>Pseudomonadati</taxon>
        <taxon>Pseudomonadota</taxon>
        <taxon>Gammaproteobacteria</taxon>
        <taxon>Oceanospirillales</taxon>
        <taxon>Endozoicomonadaceae</taxon>
        <taxon>Endozoicomonas</taxon>
    </lineage>
</organism>
<evidence type="ECO:0000256" key="4">
    <source>
        <dbReference type="ARBA" id="ARBA00022912"/>
    </source>
</evidence>
<dbReference type="InterPro" id="IPR050438">
    <property type="entry name" value="LMW_PTPase"/>
</dbReference>
<dbReference type="PANTHER" id="PTHR11717:SF7">
    <property type="entry name" value="LOW MOLECULAR WEIGHT PHOSPHOTYROSINE PROTEIN PHOSPHATASE"/>
    <property type="match status" value="1"/>
</dbReference>
<dbReference type="InterPro" id="IPR036196">
    <property type="entry name" value="Ptyr_pPase_sf"/>
</dbReference>
<evidence type="ECO:0000256" key="1">
    <source>
        <dbReference type="ARBA" id="ARBA00011063"/>
    </source>
</evidence>
<keyword evidence="8" id="KW-1185">Reference proteome</keyword>
<dbReference type="OrthoDB" id="9784339at2"/>
<dbReference type="CDD" id="cd16343">
    <property type="entry name" value="LMWPTP"/>
    <property type="match status" value="1"/>
</dbReference>
<feature type="active site" description="Proton donor" evidence="5">
    <location>
        <position position="124"/>
    </location>
</feature>
<evidence type="ECO:0000313" key="8">
    <source>
        <dbReference type="Proteomes" id="UP000028073"/>
    </source>
</evidence>
<dbReference type="PANTHER" id="PTHR11717">
    <property type="entry name" value="LOW MOLECULAR WEIGHT PROTEIN TYROSINE PHOSPHATASE"/>
    <property type="match status" value="1"/>
</dbReference>
<dbReference type="SMART" id="SM00226">
    <property type="entry name" value="LMWPc"/>
    <property type="match status" value="1"/>
</dbReference>
<dbReference type="STRING" id="1137799.GZ78_27065"/>
<evidence type="ECO:0000256" key="3">
    <source>
        <dbReference type="ARBA" id="ARBA00022801"/>
    </source>
</evidence>
<proteinExistence type="inferred from homology"/>
<evidence type="ECO:0000256" key="2">
    <source>
        <dbReference type="ARBA" id="ARBA00013064"/>
    </source>
</evidence>
<accession>A0A081N423</accession>
<protein>
    <recommendedName>
        <fullName evidence="2">protein-tyrosine-phosphatase</fullName>
        <ecNumber evidence="2">3.1.3.48</ecNumber>
    </recommendedName>
</protein>
<comment type="caution">
    <text evidence="7">The sequence shown here is derived from an EMBL/GenBank/DDBJ whole genome shotgun (WGS) entry which is preliminary data.</text>
</comment>
<dbReference type="InterPro" id="IPR023485">
    <property type="entry name" value="Ptyr_pPase"/>
</dbReference>
<dbReference type="RefSeq" id="WP_034842447.1">
    <property type="nucleotide sequence ID" value="NZ_JOKH01000009.1"/>
</dbReference>
<reference evidence="7 8" key="1">
    <citation type="submission" date="2014-06" db="EMBL/GenBank/DDBJ databases">
        <title>Whole Genome Sequences of Three Symbiotic Endozoicomonas Bacteria.</title>
        <authorList>
            <person name="Neave M.J."/>
            <person name="Apprill A."/>
            <person name="Voolstra C.R."/>
        </authorList>
    </citation>
    <scope>NUCLEOTIDE SEQUENCE [LARGE SCALE GENOMIC DNA]</scope>
    <source>
        <strain evidence="7 8">DSM 25634</strain>
    </source>
</reference>
<sequence>MMKVLFVCLGNICRSPTAHGVFAHQVEKAGLSGQIKVDSAGTSGWHNGAEPDGRSIKEAARLGYDLSFIRSRQVCASDFKEFDYVLAMDESNLSDLLAMCPPEYSHKVQLFLSFSDAPESEVPDPYYGGAQGFSDVLSLVERGGQSLLERIQKSCSE</sequence>
<dbReference type="Gene3D" id="3.40.50.2300">
    <property type="match status" value="1"/>
</dbReference>